<dbReference type="CDD" id="cd01097">
    <property type="entry name" value="Tetrahydromethanopterin_reductase"/>
    <property type="match status" value="1"/>
</dbReference>
<dbReference type="GO" id="GO:0016705">
    <property type="term" value="F:oxidoreductase activity, acting on paired donors, with incorporation or reduction of molecular oxygen"/>
    <property type="evidence" value="ECO:0007669"/>
    <property type="project" value="InterPro"/>
</dbReference>
<dbReference type="PANTHER" id="PTHR43244">
    <property type="match status" value="1"/>
</dbReference>
<accession>A0A160VAU8</accession>
<dbReference type="InterPro" id="IPR050564">
    <property type="entry name" value="F420-G6PD/mer"/>
</dbReference>
<keyword evidence="1 3" id="KW-0560">Oxidoreductase</keyword>
<gene>
    <name evidence="3" type="ORF">MGWOODY_Clf2485</name>
</gene>
<dbReference type="GO" id="GO:0018537">
    <property type="term" value="F:coenzyme F420-dependent N5,N10-methenyltetrahydromethanopterin reductase activity"/>
    <property type="evidence" value="ECO:0007669"/>
    <property type="project" value="UniProtKB-EC"/>
</dbReference>
<sequence>MARFGVRLENDPNLSPQDYQELASQAEKNGFEAVWVPEGGGRDSLTSLATIAMKTDSVKLGTGILPIFARTPTNTAMGAAGMAAVSDGRFMLGLGVGHAPTVESRDGIPFKQPMTRMRETIQIITALLSGEEVNFKGNQFNITGASMGAATPKTKVPIYIAALGPQMLEMVGELADGVLMNWTAVDYLSEAIGHIKRGAEKAGRDPKDIDIAGYVRVAVGDDLTASRDSLRRQVARYASNPFYRNFFAETGFDKEMSDAAAALAEGNLDKAADSITVEMQDQVAVVGTSAECRVALEKRRGAGLQMPVIAPFAVGDNMASHMHVINALAPKG</sequence>
<evidence type="ECO:0000256" key="1">
    <source>
        <dbReference type="ARBA" id="ARBA00023002"/>
    </source>
</evidence>
<dbReference type="EMBL" id="FAXA01000270">
    <property type="protein sequence ID" value="CUV02515.1"/>
    <property type="molecule type" value="Genomic_DNA"/>
</dbReference>
<dbReference type="InterPro" id="IPR011251">
    <property type="entry name" value="Luciferase-like_dom"/>
</dbReference>
<organism evidence="3">
    <name type="scientific">hydrothermal vent metagenome</name>
    <dbReference type="NCBI Taxonomy" id="652676"/>
    <lineage>
        <taxon>unclassified sequences</taxon>
        <taxon>metagenomes</taxon>
        <taxon>ecological metagenomes</taxon>
    </lineage>
</organism>
<reference evidence="3" key="1">
    <citation type="submission" date="2015-10" db="EMBL/GenBank/DDBJ databases">
        <authorList>
            <person name="Gilbert D.G."/>
        </authorList>
    </citation>
    <scope>NUCLEOTIDE SEQUENCE</scope>
</reference>
<proteinExistence type="predicted"/>
<dbReference type="Gene3D" id="3.20.20.30">
    <property type="entry name" value="Luciferase-like domain"/>
    <property type="match status" value="1"/>
</dbReference>
<evidence type="ECO:0000259" key="2">
    <source>
        <dbReference type="Pfam" id="PF00296"/>
    </source>
</evidence>
<dbReference type="InterPro" id="IPR036661">
    <property type="entry name" value="Luciferase-like_sf"/>
</dbReference>
<evidence type="ECO:0000313" key="3">
    <source>
        <dbReference type="EMBL" id="CUV02515.1"/>
    </source>
</evidence>
<name>A0A160VAU8_9ZZZZ</name>
<feature type="domain" description="Luciferase-like" evidence="2">
    <location>
        <begin position="14"/>
        <end position="304"/>
    </location>
</feature>
<protein>
    <submittedName>
        <fullName evidence="3">F420-dependent N(5),N(10)-methylenetetrahydromethanopterin reductase</fullName>
        <ecNumber evidence="3">1.5.98.2</ecNumber>
    </submittedName>
</protein>
<dbReference type="Pfam" id="PF00296">
    <property type="entry name" value="Bac_luciferase"/>
    <property type="match status" value="1"/>
</dbReference>
<dbReference type="AlphaFoldDB" id="A0A160VAU8"/>
<dbReference type="EC" id="1.5.98.2" evidence="3"/>
<dbReference type="SUPFAM" id="SSF51679">
    <property type="entry name" value="Bacterial luciferase-like"/>
    <property type="match status" value="1"/>
</dbReference>
<dbReference type="PANTHER" id="PTHR43244:SF1">
    <property type="entry name" value="5,10-METHYLENETETRAHYDROMETHANOPTERIN REDUCTASE"/>
    <property type="match status" value="1"/>
</dbReference>